<organism evidence="2 3">
    <name type="scientific">Neurospora intermedia</name>
    <dbReference type="NCBI Taxonomy" id="5142"/>
    <lineage>
        <taxon>Eukaryota</taxon>
        <taxon>Fungi</taxon>
        <taxon>Dikarya</taxon>
        <taxon>Ascomycota</taxon>
        <taxon>Pezizomycotina</taxon>
        <taxon>Sordariomycetes</taxon>
        <taxon>Sordariomycetidae</taxon>
        <taxon>Sordariales</taxon>
        <taxon>Sordariaceae</taxon>
        <taxon>Neurospora</taxon>
    </lineage>
</organism>
<protein>
    <submittedName>
        <fullName evidence="2">Uncharacterized protein</fullName>
    </submittedName>
</protein>
<gene>
    <name evidence="2" type="ORF">QR685DRAFT_160935</name>
</gene>
<evidence type="ECO:0000313" key="2">
    <source>
        <dbReference type="EMBL" id="KAL0473054.1"/>
    </source>
</evidence>
<accession>A0ABR3DK53</accession>
<feature type="compositionally biased region" description="Polar residues" evidence="1">
    <location>
        <begin position="32"/>
        <end position="45"/>
    </location>
</feature>
<evidence type="ECO:0000313" key="3">
    <source>
        <dbReference type="Proteomes" id="UP001451303"/>
    </source>
</evidence>
<evidence type="ECO:0000256" key="1">
    <source>
        <dbReference type="SAM" id="MobiDB-lite"/>
    </source>
</evidence>
<feature type="region of interest" description="Disordered" evidence="1">
    <location>
        <begin position="31"/>
        <end position="52"/>
    </location>
</feature>
<dbReference type="EMBL" id="JAVLET010000002">
    <property type="protein sequence ID" value="KAL0473054.1"/>
    <property type="molecule type" value="Genomic_DNA"/>
</dbReference>
<reference evidence="2 3" key="1">
    <citation type="submission" date="2023-09" db="EMBL/GenBank/DDBJ databases">
        <title>Multi-omics analysis of a traditional fermented food reveals byproduct-associated fungal strains for waste-to-food upcycling.</title>
        <authorList>
            <consortium name="Lawrence Berkeley National Laboratory"/>
            <person name="Rekdal V.M."/>
            <person name="Villalobos-Escobedo J.M."/>
            <person name="Rodriguez-Valeron N."/>
            <person name="Garcia M.O."/>
            <person name="Vasquez D.P."/>
            <person name="Damayanti I."/>
            <person name="Sorensen P.M."/>
            <person name="Baidoo E.E."/>
            <person name="De Carvalho A.C."/>
            <person name="Riley R."/>
            <person name="Lipzen A."/>
            <person name="He G."/>
            <person name="Yan M."/>
            <person name="Haridas S."/>
            <person name="Daum C."/>
            <person name="Yoshinaga Y."/>
            <person name="Ng V."/>
            <person name="Grigoriev I.V."/>
            <person name="Munk R."/>
            <person name="Nuraida L."/>
            <person name="Wijaya C.H."/>
            <person name="Morales P.-C."/>
            <person name="Keasling J.D."/>
        </authorList>
    </citation>
    <scope>NUCLEOTIDE SEQUENCE [LARGE SCALE GENOMIC DNA]</scope>
    <source>
        <strain evidence="2 3">FGSC 2613</strain>
    </source>
</reference>
<sequence>MDNSHTSPSSPNFWFLPSPVKRVPFPFASGQRCDSQGFKSNQGTSRLRGDSHESRLTTFRNPFWGSHPQVRYSLSAMALQRRSSRRQRAHSASWTIRLGNKVAWTRCELWGDGDRSLRDWRDPVTALTQGKNRL</sequence>
<name>A0ABR3DK53_NEUIN</name>
<proteinExistence type="predicted"/>
<dbReference type="Proteomes" id="UP001451303">
    <property type="component" value="Unassembled WGS sequence"/>
</dbReference>
<comment type="caution">
    <text evidence="2">The sequence shown here is derived from an EMBL/GenBank/DDBJ whole genome shotgun (WGS) entry which is preliminary data.</text>
</comment>
<keyword evidence="3" id="KW-1185">Reference proteome</keyword>